<evidence type="ECO:0000256" key="5">
    <source>
        <dbReference type="ARBA" id="ARBA00023274"/>
    </source>
</evidence>
<evidence type="ECO:0000313" key="10">
    <source>
        <dbReference type="Proteomes" id="UP000277633"/>
    </source>
</evidence>
<dbReference type="NCBIfam" id="TIGR01018">
    <property type="entry name" value="uS4_arch"/>
    <property type="match status" value="1"/>
</dbReference>
<gene>
    <name evidence="6" type="primary">rps4</name>
    <name evidence="9" type="ORF">DRO07_00780</name>
</gene>
<dbReference type="InterPro" id="IPR036986">
    <property type="entry name" value="S4_RNA-bd_sf"/>
</dbReference>
<evidence type="ECO:0000256" key="1">
    <source>
        <dbReference type="ARBA" id="ARBA00007465"/>
    </source>
</evidence>
<organism evidence="9 10">
    <name type="scientific">Candidatus Iainarchaeum sp</name>
    <dbReference type="NCBI Taxonomy" id="3101447"/>
    <lineage>
        <taxon>Archaea</taxon>
        <taxon>Candidatus Iainarchaeota</taxon>
        <taxon>Candidatus Iainarchaeia</taxon>
        <taxon>Candidatus Iainarchaeales</taxon>
        <taxon>Candidatus Iainarchaeaceae</taxon>
        <taxon>Candidatus Iainarchaeum</taxon>
    </lineage>
</organism>
<comment type="function">
    <text evidence="6">One of the primary rRNA binding proteins, it binds directly to 16S rRNA where it nucleates assembly of the body of the 30S subunit.</text>
</comment>
<dbReference type="GO" id="GO:0006412">
    <property type="term" value="P:translation"/>
    <property type="evidence" value="ECO:0007669"/>
    <property type="project" value="UniProtKB-UniRule"/>
</dbReference>
<dbReference type="GO" id="GO:0015935">
    <property type="term" value="C:small ribosomal subunit"/>
    <property type="evidence" value="ECO:0007669"/>
    <property type="project" value="InterPro"/>
</dbReference>
<evidence type="ECO:0000259" key="7">
    <source>
        <dbReference type="SMART" id="SM00363"/>
    </source>
</evidence>
<dbReference type="HAMAP" id="MF_01306_A">
    <property type="entry name" value="Ribosomal_uS4_A"/>
    <property type="match status" value="1"/>
</dbReference>
<keyword evidence="5 6" id="KW-0687">Ribonucleoprotein</keyword>
<proteinExistence type="inferred from homology"/>
<dbReference type="PROSITE" id="PS50889">
    <property type="entry name" value="S4"/>
    <property type="match status" value="1"/>
</dbReference>
<comment type="function">
    <text evidence="6">With S5 and S12 plays an important role in translational accuracy.</text>
</comment>
<feature type="domain" description="RNA-binding S4" evidence="7">
    <location>
        <begin position="103"/>
        <end position="172"/>
    </location>
</feature>
<dbReference type="NCBIfam" id="NF003139">
    <property type="entry name" value="PRK04051.1"/>
    <property type="match status" value="1"/>
</dbReference>
<dbReference type="PANTHER" id="PTHR11831:SF5">
    <property type="entry name" value="40S RIBOSOMAL PROTEIN S9"/>
    <property type="match status" value="1"/>
</dbReference>
<comment type="subunit">
    <text evidence="6">Part of the 30S ribosomal subunit. Contacts protein S5. The interaction surface between S4 and S5 is involved in control of translational fidelity.</text>
</comment>
<evidence type="ECO:0000256" key="4">
    <source>
        <dbReference type="ARBA" id="ARBA00022980"/>
    </source>
</evidence>
<dbReference type="Gene3D" id="3.10.290.10">
    <property type="entry name" value="RNA-binding S4 domain"/>
    <property type="match status" value="1"/>
</dbReference>
<dbReference type="InterPro" id="IPR005710">
    <property type="entry name" value="Ribosomal_uS4_euk/arc"/>
</dbReference>
<accession>A0A497JHE4</accession>
<evidence type="ECO:0000256" key="2">
    <source>
        <dbReference type="ARBA" id="ARBA00022730"/>
    </source>
</evidence>
<dbReference type="GO" id="GO:0042274">
    <property type="term" value="P:ribosomal small subunit biogenesis"/>
    <property type="evidence" value="ECO:0007669"/>
    <property type="project" value="TreeGrafter"/>
</dbReference>
<protein>
    <recommendedName>
        <fullName evidence="6">Small ribosomal subunit protein uS4</fullName>
    </recommendedName>
</protein>
<comment type="caution">
    <text evidence="9">The sequence shown here is derived from an EMBL/GenBank/DDBJ whole genome shotgun (WGS) entry which is preliminary data.</text>
</comment>
<dbReference type="SUPFAM" id="SSF55174">
    <property type="entry name" value="Alpha-L RNA-binding motif"/>
    <property type="match status" value="1"/>
</dbReference>
<dbReference type="Pfam" id="PF01479">
    <property type="entry name" value="S4"/>
    <property type="match status" value="1"/>
</dbReference>
<comment type="similarity">
    <text evidence="1 6">Belongs to the universal ribosomal protein uS4 family.</text>
</comment>
<dbReference type="PANTHER" id="PTHR11831">
    <property type="entry name" value="30S 40S RIBOSOMAL PROTEIN"/>
    <property type="match status" value="1"/>
</dbReference>
<keyword evidence="4 6" id="KW-0689">Ribosomal protein</keyword>
<keyword evidence="2 6" id="KW-0699">rRNA-binding</keyword>
<dbReference type="InterPro" id="IPR002942">
    <property type="entry name" value="S4_RNA-bd"/>
</dbReference>
<dbReference type="InterPro" id="IPR001912">
    <property type="entry name" value="Ribosomal_uS4_N"/>
</dbReference>
<evidence type="ECO:0000259" key="8">
    <source>
        <dbReference type="SMART" id="SM01390"/>
    </source>
</evidence>
<evidence type="ECO:0000313" key="9">
    <source>
        <dbReference type="EMBL" id="RLG70189.1"/>
    </source>
</evidence>
<feature type="domain" description="Small ribosomal subunit protein uS4 N-terminal" evidence="8">
    <location>
        <begin position="5"/>
        <end position="102"/>
    </location>
</feature>
<dbReference type="Pfam" id="PF00163">
    <property type="entry name" value="Ribosomal_S4"/>
    <property type="match status" value="1"/>
</dbReference>
<dbReference type="CDD" id="cd00165">
    <property type="entry name" value="S4"/>
    <property type="match status" value="1"/>
</dbReference>
<dbReference type="SMART" id="SM00363">
    <property type="entry name" value="S4"/>
    <property type="match status" value="1"/>
</dbReference>
<evidence type="ECO:0000256" key="6">
    <source>
        <dbReference type="HAMAP-Rule" id="MF_01306"/>
    </source>
</evidence>
<dbReference type="SMART" id="SM01390">
    <property type="entry name" value="Ribosomal_S4"/>
    <property type="match status" value="1"/>
</dbReference>
<keyword evidence="3 6" id="KW-0694">RNA-binding</keyword>
<evidence type="ECO:0000256" key="3">
    <source>
        <dbReference type="ARBA" id="ARBA00022884"/>
    </source>
</evidence>
<sequence>MGDPKKPKKTYERPRKPWVKQEIIMRKELCAKYGLKNKKELWKAEAILRNKRKTARELLALPLEERAERQKELIESLAKYGILKKDSTLDDVLSLTVEAILERRLQTIVWRKGMARTIKQARQLIRHGHIAISGKRVTAPSYLVEKREENAITYFKPHIEEKIMAVAKEKKGEEK</sequence>
<name>A0A497JHE4_9ARCH</name>
<dbReference type="GO" id="GO:0003735">
    <property type="term" value="F:structural constituent of ribosome"/>
    <property type="evidence" value="ECO:0007669"/>
    <property type="project" value="InterPro"/>
</dbReference>
<dbReference type="InterPro" id="IPR022802">
    <property type="entry name" value="Ribosomal_uS4_arc"/>
</dbReference>
<dbReference type="AlphaFoldDB" id="A0A497JHE4"/>
<dbReference type="Proteomes" id="UP000277633">
    <property type="component" value="Unassembled WGS sequence"/>
</dbReference>
<dbReference type="EMBL" id="QMWO01000016">
    <property type="protein sequence ID" value="RLG70189.1"/>
    <property type="molecule type" value="Genomic_DNA"/>
</dbReference>
<dbReference type="GO" id="GO:0019843">
    <property type="term" value="F:rRNA binding"/>
    <property type="evidence" value="ECO:0007669"/>
    <property type="project" value="UniProtKB-UniRule"/>
</dbReference>
<dbReference type="InterPro" id="IPR022801">
    <property type="entry name" value="Ribosomal_uS4"/>
</dbReference>
<reference evidence="9 10" key="1">
    <citation type="submission" date="2018-06" db="EMBL/GenBank/DDBJ databases">
        <title>Extensive metabolic versatility and redundancy in microbially diverse, dynamic hydrothermal sediments.</title>
        <authorList>
            <person name="Dombrowski N."/>
            <person name="Teske A."/>
            <person name="Baker B.J."/>
        </authorList>
    </citation>
    <scope>NUCLEOTIDE SEQUENCE [LARGE SCALE GENOMIC DNA]</scope>
    <source>
        <strain evidence="9">B9_G13</strain>
    </source>
</reference>